<dbReference type="EMBL" id="MU005588">
    <property type="protein sequence ID" value="KAF2682200.1"/>
    <property type="molecule type" value="Genomic_DNA"/>
</dbReference>
<dbReference type="InterPro" id="IPR002110">
    <property type="entry name" value="Ankyrin_rpt"/>
</dbReference>
<dbReference type="SMART" id="SM00248">
    <property type="entry name" value="ANK"/>
    <property type="match status" value="3"/>
</dbReference>
<dbReference type="InterPro" id="IPR036770">
    <property type="entry name" value="Ankyrin_rpt-contain_sf"/>
</dbReference>
<evidence type="ECO:0000313" key="6">
    <source>
        <dbReference type="EMBL" id="KAF2682200.1"/>
    </source>
</evidence>
<evidence type="ECO:0000256" key="3">
    <source>
        <dbReference type="PROSITE-ProRule" id="PRU00023"/>
    </source>
</evidence>
<gene>
    <name evidence="6" type="ORF">K458DRAFT_73469</name>
</gene>
<dbReference type="PROSITE" id="PS50088">
    <property type="entry name" value="ANK_REPEAT"/>
    <property type="match status" value="1"/>
</dbReference>
<keyword evidence="7" id="KW-1185">Reference proteome</keyword>
<reference evidence="6" key="1">
    <citation type="journal article" date="2020" name="Stud. Mycol.">
        <title>101 Dothideomycetes genomes: a test case for predicting lifestyles and emergence of pathogens.</title>
        <authorList>
            <person name="Haridas S."/>
            <person name="Albert R."/>
            <person name="Binder M."/>
            <person name="Bloem J."/>
            <person name="Labutti K."/>
            <person name="Salamov A."/>
            <person name="Andreopoulos B."/>
            <person name="Baker S."/>
            <person name="Barry K."/>
            <person name="Bills G."/>
            <person name="Bluhm B."/>
            <person name="Cannon C."/>
            <person name="Castanera R."/>
            <person name="Culley D."/>
            <person name="Daum C."/>
            <person name="Ezra D."/>
            <person name="Gonzalez J."/>
            <person name="Henrissat B."/>
            <person name="Kuo A."/>
            <person name="Liang C."/>
            <person name="Lipzen A."/>
            <person name="Lutzoni F."/>
            <person name="Magnuson J."/>
            <person name="Mondo S."/>
            <person name="Nolan M."/>
            <person name="Ohm R."/>
            <person name="Pangilinan J."/>
            <person name="Park H.-J."/>
            <person name="Ramirez L."/>
            <person name="Alfaro M."/>
            <person name="Sun H."/>
            <person name="Tritt A."/>
            <person name="Yoshinaga Y."/>
            <person name="Zwiers L.-H."/>
            <person name="Turgeon B."/>
            <person name="Goodwin S."/>
            <person name="Spatafora J."/>
            <person name="Crous P."/>
            <person name="Grigoriev I."/>
        </authorList>
    </citation>
    <scope>NUCLEOTIDE SEQUENCE</scope>
    <source>
        <strain evidence="6">CBS 122367</strain>
    </source>
</reference>
<keyword evidence="5" id="KW-0812">Transmembrane</keyword>
<keyword evidence="5" id="KW-1133">Transmembrane helix</keyword>
<sequence>MSAIKDFSKTPPSQDLYDNTDAGPSVSYHHTHDIDPTLPSYTEHATTLRDRVQHLVAETRNDEEGLPITKYPDSSPGSDSLYGILPERHDGHAPYRRCQLIVKMYFDAITSKKDEVVALLIESGLVTTETTNEAGRTPLLAAVEAGNVRTVQQLMDYDAKVNAFGVTAGLPKPYYGKPPMRTYRTPLQYAAEKGNMTIIKLLMETYQADDSIIAPDGQHALRLAATHGHREIVQYLPSRRGGGWQRWKTKHHKAMYRVKKASMSIYKFFEILLWHIPKFLLWDVPKHVVVLPVIKGGKWLKAHHQEVPGIVSRWLKKIPKKIAKGAKETWKIAKEVPSVLKKVLLSIWRKIKSTPKVARMFLMWMWGGLAKFGTAITHILGRLFSFLHTAFSAVFSFFRGLTLKDVVDGFVVLLRAVFVDTPKLLLDWLLKLGEVSYKATRALFGTLGCILWFLGSVVIAIFIYVPKKLAVILAALAQSMAGGWKEVMIWVNPKRA</sequence>
<dbReference type="Gene3D" id="1.25.40.20">
    <property type="entry name" value="Ankyrin repeat-containing domain"/>
    <property type="match status" value="1"/>
</dbReference>
<dbReference type="PANTHER" id="PTHR24198">
    <property type="entry name" value="ANKYRIN REPEAT AND PROTEIN KINASE DOMAIN-CONTAINING PROTEIN"/>
    <property type="match status" value="1"/>
</dbReference>
<dbReference type="OrthoDB" id="4772757at2759"/>
<evidence type="ECO:0000256" key="1">
    <source>
        <dbReference type="ARBA" id="ARBA00022737"/>
    </source>
</evidence>
<keyword evidence="2 3" id="KW-0040">ANK repeat</keyword>
<protein>
    <submittedName>
        <fullName evidence="6">Ankyrin</fullName>
    </submittedName>
</protein>
<dbReference type="PROSITE" id="PS50297">
    <property type="entry name" value="ANK_REP_REGION"/>
    <property type="match status" value="1"/>
</dbReference>
<dbReference type="Proteomes" id="UP000799291">
    <property type="component" value="Unassembled WGS sequence"/>
</dbReference>
<evidence type="ECO:0000256" key="5">
    <source>
        <dbReference type="SAM" id="Phobius"/>
    </source>
</evidence>
<dbReference type="Pfam" id="PF12796">
    <property type="entry name" value="Ank_2"/>
    <property type="match status" value="1"/>
</dbReference>
<evidence type="ECO:0000256" key="2">
    <source>
        <dbReference type="ARBA" id="ARBA00023043"/>
    </source>
</evidence>
<accession>A0A6G1IW45</accession>
<feature type="region of interest" description="Disordered" evidence="4">
    <location>
        <begin position="58"/>
        <end position="77"/>
    </location>
</feature>
<proteinExistence type="predicted"/>
<organism evidence="6 7">
    <name type="scientific">Lentithecium fluviatile CBS 122367</name>
    <dbReference type="NCBI Taxonomy" id="1168545"/>
    <lineage>
        <taxon>Eukaryota</taxon>
        <taxon>Fungi</taxon>
        <taxon>Dikarya</taxon>
        <taxon>Ascomycota</taxon>
        <taxon>Pezizomycotina</taxon>
        <taxon>Dothideomycetes</taxon>
        <taxon>Pleosporomycetidae</taxon>
        <taxon>Pleosporales</taxon>
        <taxon>Massarineae</taxon>
        <taxon>Lentitheciaceae</taxon>
        <taxon>Lentithecium</taxon>
    </lineage>
</organism>
<keyword evidence="1" id="KW-0677">Repeat</keyword>
<feature type="region of interest" description="Disordered" evidence="4">
    <location>
        <begin position="1"/>
        <end position="37"/>
    </location>
</feature>
<dbReference type="Pfam" id="PF00023">
    <property type="entry name" value="Ank"/>
    <property type="match status" value="1"/>
</dbReference>
<keyword evidence="5" id="KW-0472">Membrane</keyword>
<dbReference type="SUPFAM" id="SSF48403">
    <property type="entry name" value="Ankyrin repeat"/>
    <property type="match status" value="1"/>
</dbReference>
<feature type="repeat" description="ANK" evidence="3">
    <location>
        <begin position="134"/>
        <end position="166"/>
    </location>
</feature>
<evidence type="ECO:0000256" key="4">
    <source>
        <dbReference type="SAM" id="MobiDB-lite"/>
    </source>
</evidence>
<feature type="transmembrane region" description="Helical" evidence="5">
    <location>
        <begin position="442"/>
        <end position="465"/>
    </location>
</feature>
<dbReference type="PANTHER" id="PTHR24198:SF165">
    <property type="entry name" value="ANKYRIN REPEAT-CONTAINING PROTEIN-RELATED"/>
    <property type="match status" value="1"/>
</dbReference>
<dbReference type="AlphaFoldDB" id="A0A6G1IW45"/>
<evidence type="ECO:0000313" key="7">
    <source>
        <dbReference type="Proteomes" id="UP000799291"/>
    </source>
</evidence>
<name>A0A6G1IW45_9PLEO</name>